<feature type="non-terminal residue" evidence="2">
    <location>
        <position position="384"/>
    </location>
</feature>
<dbReference type="EMBL" id="CAMXCT020001355">
    <property type="protein sequence ID" value="CAL1142681.1"/>
    <property type="molecule type" value="Genomic_DNA"/>
</dbReference>
<feature type="transmembrane region" description="Helical" evidence="1">
    <location>
        <begin position="129"/>
        <end position="149"/>
    </location>
</feature>
<dbReference type="OrthoDB" id="426769at2759"/>
<gene>
    <name evidence="2" type="ORF">C1SCF055_LOCUS16392</name>
</gene>
<evidence type="ECO:0000313" key="2">
    <source>
        <dbReference type="EMBL" id="CAI3989306.1"/>
    </source>
</evidence>
<comment type="caution">
    <text evidence="2">The sequence shown here is derived from an EMBL/GenBank/DDBJ whole genome shotgun (WGS) entry which is preliminary data.</text>
</comment>
<dbReference type="EMBL" id="CAMXCT010001355">
    <property type="protein sequence ID" value="CAI3989306.1"/>
    <property type="molecule type" value="Genomic_DNA"/>
</dbReference>
<evidence type="ECO:0000313" key="3">
    <source>
        <dbReference type="EMBL" id="CAL4776618.1"/>
    </source>
</evidence>
<evidence type="ECO:0000313" key="4">
    <source>
        <dbReference type="Proteomes" id="UP001152797"/>
    </source>
</evidence>
<protein>
    <submittedName>
        <fullName evidence="3">Ankyrin-1</fullName>
    </submittedName>
</protein>
<feature type="transmembrane region" description="Helical" evidence="1">
    <location>
        <begin position="317"/>
        <end position="338"/>
    </location>
</feature>
<keyword evidence="4" id="KW-1185">Reference proteome</keyword>
<name>A0A9P1CFH7_9DINO</name>
<dbReference type="EMBL" id="CAMXCT030001355">
    <property type="protein sequence ID" value="CAL4776618.1"/>
    <property type="molecule type" value="Genomic_DNA"/>
</dbReference>
<keyword evidence="1" id="KW-0812">Transmembrane</keyword>
<organism evidence="2">
    <name type="scientific">Cladocopium goreaui</name>
    <dbReference type="NCBI Taxonomy" id="2562237"/>
    <lineage>
        <taxon>Eukaryota</taxon>
        <taxon>Sar</taxon>
        <taxon>Alveolata</taxon>
        <taxon>Dinophyceae</taxon>
        <taxon>Suessiales</taxon>
        <taxon>Symbiodiniaceae</taxon>
        <taxon>Cladocopium</taxon>
    </lineage>
</organism>
<evidence type="ECO:0000256" key="1">
    <source>
        <dbReference type="SAM" id="Phobius"/>
    </source>
</evidence>
<reference evidence="3 4" key="2">
    <citation type="submission" date="2024-05" db="EMBL/GenBank/DDBJ databases">
        <authorList>
            <person name="Chen Y."/>
            <person name="Shah S."/>
            <person name="Dougan E. K."/>
            <person name="Thang M."/>
            <person name="Chan C."/>
        </authorList>
    </citation>
    <scope>NUCLEOTIDE SEQUENCE [LARGE SCALE GENOMIC DNA]</scope>
</reference>
<feature type="transmembrane region" description="Helical" evidence="1">
    <location>
        <begin position="259"/>
        <end position="279"/>
    </location>
</feature>
<feature type="transmembrane region" description="Helical" evidence="1">
    <location>
        <begin position="217"/>
        <end position="238"/>
    </location>
</feature>
<accession>A0A9P1CFH7</accession>
<sequence length="384" mass="41562">MQTLNAALKVADAAAGQSGFIAGFAYYELSRQSAENAQRVPWYPILLLGAFTCSVVCSGITACLHLQTDECECEALESFQRRRSFFVVKMAYWCNRLAFYLYCVSMPLMGPVYNPSPPPAIPGLKHVALGYHMLIVGGMAAILDIFFAVRECVMKPTVPADDDEELSELDVEEVNQSMDSMGNRAVLMVGFIQHASARFIGLQHAPDGHEYELYLNHVFPLMVSLGCVCLQAVVYITFMSTTQLRTGPVSRSTTRCLFALFRISDFLFKLGVFVVLSGASLTGWGCSCPCGAGADYGTAVGPCAASLVPDGACYTRVAYVPMTCCFASILVIAFFLCWSRCAASHSNGEDDEDRGDLAVALDSLGTVGTLAAGFVMYNITTFNT</sequence>
<keyword evidence="1" id="KW-1133">Transmembrane helix</keyword>
<dbReference type="Proteomes" id="UP001152797">
    <property type="component" value="Unassembled WGS sequence"/>
</dbReference>
<proteinExistence type="predicted"/>
<feature type="transmembrane region" description="Helical" evidence="1">
    <location>
        <begin position="86"/>
        <end position="109"/>
    </location>
</feature>
<reference evidence="2" key="1">
    <citation type="submission" date="2022-10" db="EMBL/GenBank/DDBJ databases">
        <authorList>
            <person name="Chen Y."/>
            <person name="Dougan E. K."/>
            <person name="Chan C."/>
            <person name="Rhodes N."/>
            <person name="Thang M."/>
        </authorList>
    </citation>
    <scope>NUCLEOTIDE SEQUENCE</scope>
</reference>
<dbReference type="AlphaFoldDB" id="A0A9P1CFH7"/>
<feature type="transmembrane region" description="Helical" evidence="1">
    <location>
        <begin position="185"/>
        <end position="205"/>
    </location>
</feature>
<keyword evidence="1" id="KW-0472">Membrane</keyword>
<feature type="transmembrane region" description="Helical" evidence="1">
    <location>
        <begin position="359"/>
        <end position="379"/>
    </location>
</feature>